<feature type="region of interest" description="Disordered" evidence="1">
    <location>
        <begin position="423"/>
        <end position="449"/>
    </location>
</feature>
<dbReference type="InterPro" id="IPR053143">
    <property type="entry name" value="Arylsulfate_ST"/>
</dbReference>
<dbReference type="InterPro" id="IPR039535">
    <property type="entry name" value="ASST-like"/>
</dbReference>
<organism evidence="3 4">
    <name type="scientific">Xylaria grammica</name>
    <dbReference type="NCBI Taxonomy" id="363999"/>
    <lineage>
        <taxon>Eukaryota</taxon>
        <taxon>Fungi</taxon>
        <taxon>Dikarya</taxon>
        <taxon>Ascomycota</taxon>
        <taxon>Pezizomycotina</taxon>
        <taxon>Sordariomycetes</taxon>
        <taxon>Xylariomycetidae</taxon>
        <taxon>Xylariales</taxon>
        <taxon>Xylariaceae</taxon>
        <taxon>Xylaria</taxon>
    </lineage>
</organism>
<evidence type="ECO:0000313" key="3">
    <source>
        <dbReference type="EMBL" id="RWA04121.1"/>
    </source>
</evidence>
<comment type="caution">
    <text evidence="3">The sequence shown here is derived from an EMBL/GenBank/DDBJ whole genome shotgun (WGS) entry which is preliminary data.</text>
</comment>
<dbReference type="EMBL" id="RYZI01000630">
    <property type="protein sequence ID" value="RWA04121.1"/>
    <property type="molecule type" value="Genomic_DNA"/>
</dbReference>
<feature type="transmembrane region" description="Helical" evidence="2">
    <location>
        <begin position="362"/>
        <end position="388"/>
    </location>
</feature>
<keyword evidence="4" id="KW-1185">Reference proteome</keyword>
<sequence>HLTGDDTVALVVGRVETADLSTIGQGEAEYLTNILIQEVEPRSNAVLFQFDLRSYFRVEDSYWPYDGAGPYHFGAAFDLWHVNSVEKTATGDFLVSSRHLHSVFLVDGVTSEVKWVIGGKRSNFTDVSANASAVFRWQHNAHFTAANRIALFDNQAVFNGFCTGDEDGYGCSRGLEIEFDTRDWTYWVVNEWYHPQNLVSASRGGVSTTPKGNTLVAWGQNPMYTEYGPDGELVMDVQRGQVLALDHGIVPVIAYRAWKADWVGMPTWPPSIAAAPTGMFTSENITKLNGVGAVTAVSERMGFETSFQLSEKRRYARVAALDRNGTILGYTMAIDTVTQKTLDPGYPIDDLITLKKVDRVRVFGISVLSYGAVFLVVVFTALLALLLVRGTRAGIRWGHGGIAEYKRKTSQFATQMLHIIRARKGHGDDGRREVSEEEESLIGEQGKHE</sequence>
<keyword evidence="2" id="KW-0472">Membrane</keyword>
<dbReference type="PANTHER" id="PTHR35340:SF5">
    <property type="entry name" value="ASST-DOMAIN-CONTAINING PROTEIN"/>
    <property type="match status" value="1"/>
</dbReference>
<dbReference type="Proteomes" id="UP000286045">
    <property type="component" value="Unassembled WGS sequence"/>
</dbReference>
<feature type="non-terminal residue" evidence="3">
    <location>
        <position position="1"/>
    </location>
</feature>
<evidence type="ECO:0000256" key="1">
    <source>
        <dbReference type="SAM" id="MobiDB-lite"/>
    </source>
</evidence>
<keyword evidence="2" id="KW-1133">Transmembrane helix</keyword>
<reference evidence="3 4" key="1">
    <citation type="submission" date="2018-12" db="EMBL/GenBank/DDBJ databases">
        <title>Draft genome sequence of Xylaria grammica IHI A82.</title>
        <authorList>
            <person name="Buettner E."/>
            <person name="Kellner H."/>
        </authorList>
    </citation>
    <scope>NUCLEOTIDE SEQUENCE [LARGE SCALE GENOMIC DNA]</scope>
    <source>
        <strain evidence="3 4">IHI A82</strain>
    </source>
</reference>
<protein>
    <recommendedName>
        <fullName evidence="5">Arylsulfotransferase N-terminal domain-containing protein</fullName>
    </recommendedName>
</protein>
<accession>A0A439CPQ0</accession>
<proteinExistence type="predicted"/>
<name>A0A439CPQ0_9PEZI</name>
<gene>
    <name evidence="3" type="ORF">EKO27_g10984</name>
</gene>
<keyword evidence="2" id="KW-0812">Transmembrane</keyword>
<dbReference type="AlphaFoldDB" id="A0A439CPQ0"/>
<feature type="compositionally biased region" description="Basic and acidic residues" evidence="1">
    <location>
        <begin position="425"/>
        <end position="434"/>
    </location>
</feature>
<dbReference type="STRING" id="363999.A0A439CPQ0"/>
<dbReference type="Pfam" id="PF14269">
    <property type="entry name" value="Arylsulfotran_2"/>
    <property type="match status" value="1"/>
</dbReference>
<evidence type="ECO:0000256" key="2">
    <source>
        <dbReference type="SAM" id="Phobius"/>
    </source>
</evidence>
<evidence type="ECO:0000313" key="4">
    <source>
        <dbReference type="Proteomes" id="UP000286045"/>
    </source>
</evidence>
<evidence type="ECO:0008006" key="5">
    <source>
        <dbReference type="Google" id="ProtNLM"/>
    </source>
</evidence>
<dbReference type="PANTHER" id="PTHR35340">
    <property type="entry name" value="PQQ ENZYME REPEAT PROTEIN-RELATED"/>
    <property type="match status" value="1"/>
</dbReference>